<feature type="compositionally biased region" description="Basic and acidic residues" evidence="7">
    <location>
        <begin position="232"/>
        <end position="252"/>
    </location>
</feature>
<dbReference type="InterPro" id="IPR013258">
    <property type="entry name" value="Striatin_N"/>
</dbReference>
<feature type="region of interest" description="Disordered" evidence="7">
    <location>
        <begin position="1"/>
        <end position="27"/>
    </location>
</feature>
<dbReference type="OrthoDB" id="727118at2759"/>
<dbReference type="EMBL" id="CP033153">
    <property type="protein sequence ID" value="AYO44391.1"/>
    <property type="molecule type" value="Genomic_DNA"/>
</dbReference>
<feature type="compositionally biased region" description="Polar residues" evidence="7">
    <location>
        <begin position="257"/>
        <end position="266"/>
    </location>
</feature>
<dbReference type="PROSITE" id="PS50294">
    <property type="entry name" value="WD_REPEATS_REGION"/>
    <property type="match status" value="3"/>
</dbReference>
<dbReference type="InterPro" id="IPR001680">
    <property type="entry name" value="WD40_rpt"/>
</dbReference>
<keyword evidence="10" id="KW-1185">Reference proteome</keyword>
<evidence type="ECO:0000256" key="7">
    <source>
        <dbReference type="SAM" id="MobiDB-lite"/>
    </source>
</evidence>
<dbReference type="InterPro" id="IPR020472">
    <property type="entry name" value="WD40_PAC1"/>
</dbReference>
<gene>
    <name evidence="9" type="primary">Strn</name>
    <name evidence="9" type="ORF">DNF11_3441</name>
</gene>
<dbReference type="PRINTS" id="PR00320">
    <property type="entry name" value="GPROTEINBRPT"/>
</dbReference>
<dbReference type="InterPro" id="IPR051488">
    <property type="entry name" value="WD_repeat_striatin"/>
</dbReference>
<dbReference type="Gene3D" id="1.20.5.300">
    <property type="match status" value="1"/>
</dbReference>
<keyword evidence="2 6" id="KW-0853">WD repeat</keyword>
<accession>A0A3G2S8F3</accession>
<evidence type="ECO:0000256" key="5">
    <source>
        <dbReference type="ARBA" id="ARBA00023054"/>
    </source>
</evidence>
<feature type="repeat" description="WD" evidence="6">
    <location>
        <begin position="295"/>
        <end position="336"/>
    </location>
</feature>
<dbReference type="InterPro" id="IPR019775">
    <property type="entry name" value="WD40_repeat_CS"/>
</dbReference>
<evidence type="ECO:0000256" key="2">
    <source>
        <dbReference type="ARBA" id="ARBA00022574"/>
    </source>
</evidence>
<dbReference type="InterPro" id="IPR015943">
    <property type="entry name" value="WD40/YVTN_repeat-like_dom_sf"/>
</dbReference>
<feature type="repeat" description="WD" evidence="6">
    <location>
        <begin position="555"/>
        <end position="596"/>
    </location>
</feature>
<evidence type="ECO:0000313" key="9">
    <source>
        <dbReference type="EMBL" id="AYO44391.1"/>
    </source>
</evidence>
<dbReference type="PANTHER" id="PTHR15653:SF0">
    <property type="entry name" value="CONNECTOR OF KINASE TO AP-1, ISOFORM E"/>
    <property type="match status" value="1"/>
</dbReference>
<evidence type="ECO:0000259" key="8">
    <source>
        <dbReference type="Pfam" id="PF08232"/>
    </source>
</evidence>
<dbReference type="SMART" id="SM00320">
    <property type="entry name" value="WD40"/>
    <property type="match status" value="7"/>
</dbReference>
<keyword evidence="4" id="KW-0112">Calmodulin-binding</keyword>
<feature type="region of interest" description="Disordered" evidence="7">
    <location>
        <begin position="208"/>
        <end position="266"/>
    </location>
</feature>
<reference evidence="9 10" key="1">
    <citation type="submission" date="2018-10" db="EMBL/GenBank/DDBJ databases">
        <title>Complete genome sequence of Malassezia restricta CBS 7877.</title>
        <authorList>
            <person name="Morand S.C."/>
            <person name="Bertignac M."/>
            <person name="Iltis A."/>
            <person name="Kolder I."/>
            <person name="Pirovano W."/>
            <person name="Jourdain R."/>
            <person name="Clavaud C."/>
        </authorList>
    </citation>
    <scope>NUCLEOTIDE SEQUENCE [LARGE SCALE GENOMIC DNA]</scope>
    <source>
        <strain evidence="9 10">CBS 7877</strain>
    </source>
</reference>
<evidence type="ECO:0000256" key="1">
    <source>
        <dbReference type="ARBA" id="ARBA00009616"/>
    </source>
</evidence>
<evidence type="ECO:0000313" key="10">
    <source>
        <dbReference type="Proteomes" id="UP000269793"/>
    </source>
</evidence>
<dbReference type="AlphaFoldDB" id="A0A3G2S8F3"/>
<sequence length="650" mass="70853">MASYSASGATPGNGSAGSNGHDTSRGSVPDYSLSGVLHFLQSEWRRYEHERNSWNIERAELRARIALLEGERRSVDNLKTDLLRRIKMLEFALRQERIRSSQNNSGSNSATVRNSNDRFSVGGGNASLNDDGHDMNKQLQFQSNGVKLPIGMKDSKGRAKSRAYLQQCLQEIAYLTSNITLNPIMNQTNSSESEGQASQVSRPMFIVPDEPSPEIQNDGNMVKGSVPVQDTSTHDELEVKQASRPFPDKNAPESKSALATQEANPTSFSVAERNLTSQNLANVPDVQLWNSRGTIDAHFDSINSLAYDSSGFGFFTASDDCTIKYWRLSSPEAPNNSTEGANPKLLTTLRGHEAGVRCLVYSKKLNKLFSGSLDATIRQWTLPEETPMKDDPILDSLQSSVFTKNTHAVHDMSLFALNGKEDALLATVCADGTVKLWFTEDASTPTPFLSWDYYGTDPDAEVKMERPSMASLPLPTSVTSCPADLRICAVSFSNGVLKLFDLTSGRELKHFASPSSSLPINAVVGHPTLPLVATAHQDQYIHMHDINSSACTLSLHAHENGVVCLDIDPSGLTLVSGSSDGKVRFWDLVKSNESEQMASDAAKQTYTAVCFQEVSAHQIKHGKGVLTSLYHPTLPFIATAGADGTVHMFG</sequence>
<dbReference type="PROSITE" id="PS50082">
    <property type="entry name" value="WD_REPEATS_2"/>
    <property type="match status" value="3"/>
</dbReference>
<organism evidence="9 10">
    <name type="scientific">Malassezia restricta (strain ATCC 96810 / NBRC 103918 / CBS 7877)</name>
    <name type="common">Seborrheic dermatitis infection agent</name>
    <dbReference type="NCBI Taxonomy" id="425264"/>
    <lineage>
        <taxon>Eukaryota</taxon>
        <taxon>Fungi</taxon>
        <taxon>Dikarya</taxon>
        <taxon>Basidiomycota</taxon>
        <taxon>Ustilaginomycotina</taxon>
        <taxon>Malasseziomycetes</taxon>
        <taxon>Malasseziales</taxon>
        <taxon>Malasseziaceae</taxon>
        <taxon>Malassezia</taxon>
    </lineage>
</organism>
<comment type="similarity">
    <text evidence="1">Belongs to the WD repeat striatin family.</text>
</comment>
<dbReference type="Proteomes" id="UP000269793">
    <property type="component" value="Chromosome VI"/>
</dbReference>
<dbReference type="GO" id="GO:0005516">
    <property type="term" value="F:calmodulin binding"/>
    <property type="evidence" value="ECO:0007669"/>
    <property type="project" value="UniProtKB-KW"/>
</dbReference>
<feature type="compositionally biased region" description="Polar residues" evidence="7">
    <location>
        <begin position="1"/>
        <end position="21"/>
    </location>
</feature>
<protein>
    <submittedName>
        <fullName evidence="9">Striatin</fullName>
    </submittedName>
</protein>
<dbReference type="VEuPathDB" id="FungiDB:DNF11_3441"/>
<dbReference type="PANTHER" id="PTHR15653">
    <property type="entry name" value="STRIATIN"/>
    <property type="match status" value="1"/>
</dbReference>
<dbReference type="PROSITE" id="PS00678">
    <property type="entry name" value="WD_REPEATS_1"/>
    <property type="match status" value="1"/>
</dbReference>
<name>A0A3G2S8F3_MALR7</name>
<dbReference type="Pfam" id="PF08232">
    <property type="entry name" value="Striatin"/>
    <property type="match status" value="1"/>
</dbReference>
<feature type="region of interest" description="Disordered" evidence="7">
    <location>
        <begin position="99"/>
        <end position="136"/>
    </location>
</feature>
<feature type="domain" description="Striatin N-terminal" evidence="8">
    <location>
        <begin position="32"/>
        <end position="177"/>
    </location>
</feature>
<dbReference type="Pfam" id="PF00400">
    <property type="entry name" value="WD40"/>
    <property type="match status" value="4"/>
</dbReference>
<evidence type="ECO:0000256" key="4">
    <source>
        <dbReference type="ARBA" id="ARBA00022860"/>
    </source>
</evidence>
<feature type="compositionally biased region" description="Polar residues" evidence="7">
    <location>
        <begin position="100"/>
        <end position="118"/>
    </location>
</feature>
<evidence type="ECO:0000256" key="3">
    <source>
        <dbReference type="ARBA" id="ARBA00022737"/>
    </source>
</evidence>
<feature type="repeat" description="WD" evidence="6">
    <location>
        <begin position="349"/>
        <end position="390"/>
    </location>
</feature>
<proteinExistence type="inferred from homology"/>
<dbReference type="SUPFAM" id="SSF50978">
    <property type="entry name" value="WD40 repeat-like"/>
    <property type="match status" value="1"/>
</dbReference>
<keyword evidence="3" id="KW-0677">Repeat</keyword>
<keyword evidence="5" id="KW-0175">Coiled coil</keyword>
<dbReference type="InterPro" id="IPR036322">
    <property type="entry name" value="WD40_repeat_dom_sf"/>
</dbReference>
<dbReference type="Gene3D" id="2.130.10.10">
    <property type="entry name" value="YVTN repeat-like/Quinoprotein amine dehydrogenase"/>
    <property type="match status" value="2"/>
</dbReference>
<dbReference type="STRING" id="425264.A0A3G2S8F3"/>
<evidence type="ECO:0000256" key="6">
    <source>
        <dbReference type="PROSITE-ProRule" id="PRU00221"/>
    </source>
</evidence>